<keyword evidence="15" id="KW-1185">Reference proteome</keyword>
<keyword evidence="12 13" id="KW-0472">Membrane</keyword>
<evidence type="ECO:0000256" key="6">
    <source>
        <dbReference type="ARBA" id="ARBA00022475"/>
    </source>
</evidence>
<comment type="caution">
    <text evidence="14">The sequence shown here is derived from an EMBL/GenBank/DDBJ whole genome shotgun (WGS) entry which is preliminary data.</text>
</comment>
<dbReference type="Gene3D" id="1.20.1280.290">
    <property type="match status" value="1"/>
</dbReference>
<evidence type="ECO:0000256" key="13">
    <source>
        <dbReference type="SAM" id="Phobius"/>
    </source>
</evidence>
<gene>
    <name evidence="14" type="ORF">PHPALM_6758</name>
</gene>
<keyword evidence="10 13" id="KW-1133">Transmembrane helix</keyword>
<dbReference type="GO" id="GO:0005886">
    <property type="term" value="C:plasma membrane"/>
    <property type="evidence" value="ECO:0007669"/>
    <property type="project" value="UniProtKB-SubCell"/>
</dbReference>
<dbReference type="InterPro" id="IPR047664">
    <property type="entry name" value="SWEET"/>
</dbReference>
<dbReference type="OrthoDB" id="409725at2759"/>
<evidence type="ECO:0000256" key="12">
    <source>
        <dbReference type="ARBA" id="ARBA00023136"/>
    </source>
</evidence>
<keyword evidence="7" id="KW-0762">Sugar transport</keyword>
<keyword evidence="9" id="KW-0677">Repeat</keyword>
<name>A0A2P4YE20_9STRA</name>
<evidence type="ECO:0000256" key="1">
    <source>
        <dbReference type="ARBA" id="ARBA00004651"/>
    </source>
</evidence>
<keyword evidence="5" id="KW-0813">Transport</keyword>
<dbReference type="FunFam" id="1.20.1280.290:FF:000004">
    <property type="entry name" value="Sugar transporter SWEET"/>
    <property type="match status" value="1"/>
</dbReference>
<dbReference type="InterPro" id="IPR004316">
    <property type="entry name" value="SWEET_rpt"/>
</dbReference>
<evidence type="ECO:0000256" key="9">
    <source>
        <dbReference type="ARBA" id="ARBA00022737"/>
    </source>
</evidence>
<dbReference type="Pfam" id="PF03083">
    <property type="entry name" value="MtN3_slv"/>
    <property type="match status" value="1"/>
</dbReference>
<dbReference type="PANTHER" id="PTHR10791:SF30">
    <property type="entry name" value="SUGAR TRANSPORTER SWEET1"/>
    <property type="match status" value="1"/>
</dbReference>
<evidence type="ECO:0000256" key="10">
    <source>
        <dbReference type="ARBA" id="ARBA00022989"/>
    </source>
</evidence>
<evidence type="ECO:0000256" key="5">
    <source>
        <dbReference type="ARBA" id="ARBA00022448"/>
    </source>
</evidence>
<evidence type="ECO:0000256" key="3">
    <source>
        <dbReference type="ARBA" id="ARBA00007809"/>
    </source>
</evidence>
<evidence type="ECO:0000313" key="15">
    <source>
        <dbReference type="Proteomes" id="UP000237271"/>
    </source>
</evidence>
<comment type="similarity">
    <text evidence="3">Belongs to the SWEET sugar transporter family.</text>
</comment>
<dbReference type="GO" id="GO:0051119">
    <property type="term" value="F:sugar transmembrane transporter activity"/>
    <property type="evidence" value="ECO:0007669"/>
    <property type="project" value="InterPro"/>
</dbReference>
<proteinExistence type="inferred from homology"/>
<feature type="transmembrane region" description="Helical" evidence="13">
    <location>
        <begin position="117"/>
        <end position="137"/>
    </location>
</feature>
<evidence type="ECO:0000313" key="14">
    <source>
        <dbReference type="EMBL" id="POM76048.1"/>
    </source>
</evidence>
<dbReference type="Proteomes" id="UP000237271">
    <property type="component" value="Unassembled WGS sequence"/>
</dbReference>
<sequence length="213" mass="23710">MVVNNYLWTVYAYLTDSIFPLLVTQLFGEVASIVFTAIYYRWAVDRPALNRLLAGGLVFSLVFTVYVVLGVTGTTNQNDDQVGTTLGYLGLVVNLWMYASPLGTIRHVIRTKSAASLPINISVMMLFNTMLWVALAIVDDDMIIMSLNITGFFLSITQITVYMRFRPNKSINEEEASALTDKQISVVVTPKHIEALKSPVYQSLASPVEKTRA</sequence>
<organism evidence="14 15">
    <name type="scientific">Phytophthora palmivora</name>
    <dbReference type="NCBI Taxonomy" id="4796"/>
    <lineage>
        <taxon>Eukaryota</taxon>
        <taxon>Sar</taxon>
        <taxon>Stramenopiles</taxon>
        <taxon>Oomycota</taxon>
        <taxon>Peronosporomycetes</taxon>
        <taxon>Peronosporales</taxon>
        <taxon>Peronosporaceae</taxon>
        <taxon>Phytophthora</taxon>
    </lineage>
</organism>
<feature type="transmembrane region" description="Helical" evidence="13">
    <location>
        <begin position="143"/>
        <end position="163"/>
    </location>
</feature>
<dbReference type="EMBL" id="NCKW01003556">
    <property type="protein sequence ID" value="POM76048.1"/>
    <property type="molecule type" value="Genomic_DNA"/>
</dbReference>
<reference evidence="14 15" key="1">
    <citation type="journal article" date="2017" name="Genome Biol. Evol.">
        <title>Phytophthora megakarya and P. palmivora, closely related causal agents of cacao black pod rot, underwent increases in genome sizes and gene numbers by different mechanisms.</title>
        <authorList>
            <person name="Ali S.S."/>
            <person name="Shao J."/>
            <person name="Lary D.J."/>
            <person name="Kronmiller B."/>
            <person name="Shen D."/>
            <person name="Strem M.D."/>
            <person name="Amoako-Attah I."/>
            <person name="Akrofi A.Y."/>
            <person name="Begoude B.A."/>
            <person name="Ten Hoopen G.M."/>
            <person name="Coulibaly K."/>
            <person name="Kebe B.I."/>
            <person name="Melnick R.L."/>
            <person name="Guiltinan M.J."/>
            <person name="Tyler B.M."/>
            <person name="Meinhardt L.W."/>
            <person name="Bailey B.A."/>
        </authorList>
    </citation>
    <scope>NUCLEOTIDE SEQUENCE [LARGE SCALE GENOMIC DNA]</scope>
    <source>
        <strain evidence="15">sbr112.9</strain>
    </source>
</reference>
<keyword evidence="8 13" id="KW-0812">Transmembrane</keyword>
<evidence type="ECO:0000256" key="7">
    <source>
        <dbReference type="ARBA" id="ARBA00022597"/>
    </source>
</evidence>
<dbReference type="GO" id="GO:0000139">
    <property type="term" value="C:Golgi membrane"/>
    <property type="evidence" value="ECO:0007669"/>
    <property type="project" value="UniProtKB-SubCell"/>
</dbReference>
<comment type="subcellular location">
    <subcellularLocation>
        <location evidence="1">Cell membrane</location>
        <topology evidence="1">Multi-pass membrane protein</topology>
    </subcellularLocation>
    <subcellularLocation>
        <location evidence="2">Golgi apparatus membrane</location>
        <topology evidence="2">Multi-pass membrane protein</topology>
    </subcellularLocation>
</comment>
<dbReference type="PANTHER" id="PTHR10791">
    <property type="entry name" value="RAG1-ACTIVATING PROTEIN 1"/>
    <property type="match status" value="1"/>
</dbReference>
<evidence type="ECO:0000256" key="4">
    <source>
        <dbReference type="ARBA" id="ARBA00021741"/>
    </source>
</evidence>
<feature type="transmembrane region" description="Helical" evidence="13">
    <location>
        <begin position="18"/>
        <end position="40"/>
    </location>
</feature>
<feature type="transmembrane region" description="Helical" evidence="13">
    <location>
        <begin position="85"/>
        <end position="105"/>
    </location>
</feature>
<evidence type="ECO:0000256" key="8">
    <source>
        <dbReference type="ARBA" id="ARBA00022692"/>
    </source>
</evidence>
<keyword evidence="6" id="KW-1003">Cell membrane</keyword>
<keyword evidence="11" id="KW-0333">Golgi apparatus</keyword>
<evidence type="ECO:0000256" key="2">
    <source>
        <dbReference type="ARBA" id="ARBA00004653"/>
    </source>
</evidence>
<evidence type="ECO:0000256" key="11">
    <source>
        <dbReference type="ARBA" id="ARBA00023034"/>
    </source>
</evidence>
<protein>
    <recommendedName>
        <fullName evidence="4">Sugar transporter SWEET1</fullName>
    </recommendedName>
</protein>
<feature type="transmembrane region" description="Helical" evidence="13">
    <location>
        <begin position="52"/>
        <end position="73"/>
    </location>
</feature>
<accession>A0A2P4YE20</accession>
<dbReference type="AlphaFoldDB" id="A0A2P4YE20"/>